<dbReference type="EMBL" id="AXCR01000006">
    <property type="protein sequence ID" value="KJR86586.1"/>
    <property type="molecule type" value="Genomic_DNA"/>
</dbReference>
<dbReference type="KEGG" id="ssck:SPSK_10485"/>
<dbReference type="RefSeq" id="XP_016589262.1">
    <property type="nucleotide sequence ID" value="XM_016736879.1"/>
</dbReference>
<dbReference type="GeneID" id="27672156"/>
<evidence type="ECO:0000313" key="2">
    <source>
        <dbReference type="Proteomes" id="UP000033710"/>
    </source>
</evidence>
<dbReference type="VEuPathDB" id="FungiDB:SPSK_10485"/>
<reference evidence="1 2" key="1">
    <citation type="journal article" date="2014" name="BMC Genomics">
        <title>Comparative genomics of the major fungal agents of human and animal Sporotrichosis: Sporothrix schenckii and Sporothrix brasiliensis.</title>
        <authorList>
            <person name="Teixeira M.M."/>
            <person name="de Almeida L.G."/>
            <person name="Kubitschek-Barreira P."/>
            <person name="Alves F.L."/>
            <person name="Kioshima E.S."/>
            <person name="Abadio A.K."/>
            <person name="Fernandes L."/>
            <person name="Derengowski L.S."/>
            <person name="Ferreira K.S."/>
            <person name="Souza R.C."/>
            <person name="Ruiz J.C."/>
            <person name="de Andrade N.C."/>
            <person name="Paes H.C."/>
            <person name="Nicola A.M."/>
            <person name="Albuquerque P."/>
            <person name="Gerber A.L."/>
            <person name="Martins V.P."/>
            <person name="Peconick L.D."/>
            <person name="Neto A.V."/>
            <person name="Chaucanez C.B."/>
            <person name="Silva P.A."/>
            <person name="Cunha O.L."/>
            <person name="de Oliveira F.F."/>
            <person name="dos Santos T.C."/>
            <person name="Barros A.L."/>
            <person name="Soares M.A."/>
            <person name="de Oliveira L.M."/>
            <person name="Marini M.M."/>
            <person name="Villalobos-Duno H."/>
            <person name="Cunha M.M."/>
            <person name="de Hoog S."/>
            <person name="da Silveira J.F."/>
            <person name="Henrissat B."/>
            <person name="Nino-Vega G.A."/>
            <person name="Cisalpino P.S."/>
            <person name="Mora-Montes H.M."/>
            <person name="Almeida S.R."/>
            <person name="Stajich J.E."/>
            <person name="Lopes-Bezerra L.M."/>
            <person name="Vasconcelos A.T."/>
            <person name="Felipe M.S."/>
        </authorList>
    </citation>
    <scope>NUCLEOTIDE SEQUENCE [LARGE SCALE GENOMIC DNA]</scope>
    <source>
        <strain evidence="1 2">1099-18</strain>
    </source>
</reference>
<organism evidence="1 2">
    <name type="scientific">Sporothrix schenckii 1099-18</name>
    <dbReference type="NCBI Taxonomy" id="1397361"/>
    <lineage>
        <taxon>Eukaryota</taxon>
        <taxon>Fungi</taxon>
        <taxon>Dikarya</taxon>
        <taxon>Ascomycota</taxon>
        <taxon>Pezizomycotina</taxon>
        <taxon>Sordariomycetes</taxon>
        <taxon>Sordariomycetidae</taxon>
        <taxon>Ophiostomatales</taxon>
        <taxon>Ophiostomataceae</taxon>
        <taxon>Sporothrix</taxon>
    </lineage>
</organism>
<dbReference type="AlphaFoldDB" id="A0A0F2MEK1"/>
<protein>
    <submittedName>
        <fullName evidence="1">Uncharacterized protein</fullName>
    </submittedName>
</protein>
<evidence type="ECO:0000313" key="1">
    <source>
        <dbReference type="EMBL" id="KJR86586.1"/>
    </source>
</evidence>
<proteinExistence type="predicted"/>
<reference evidence="1 2" key="2">
    <citation type="journal article" date="2015" name="Eukaryot. Cell">
        <title>Asexual propagation of a virulent clone complex in a human and feline outbreak of sporotrichosis.</title>
        <authorList>
            <person name="Teixeira Mde M."/>
            <person name="Rodrigues A.M."/>
            <person name="Tsui C.K."/>
            <person name="de Almeida L.G."/>
            <person name="Van Diepeningen A.D."/>
            <person name="van den Ende B.G."/>
            <person name="Fernandes G.F."/>
            <person name="Kano R."/>
            <person name="Hamelin R.C."/>
            <person name="Lopes-Bezerra L.M."/>
            <person name="Vasconcelos A.T."/>
            <person name="de Hoog S."/>
            <person name="de Camargo Z.P."/>
            <person name="Felipe M.S."/>
        </authorList>
    </citation>
    <scope>NUCLEOTIDE SEQUENCE [LARGE SCALE GENOMIC DNA]</scope>
    <source>
        <strain evidence="1 2">1099-18</strain>
    </source>
</reference>
<accession>A0A0F2MEK1</accession>
<name>A0A0F2MEK1_SPOSC</name>
<dbReference type="Proteomes" id="UP000033710">
    <property type="component" value="Unassembled WGS sequence"/>
</dbReference>
<gene>
    <name evidence="1" type="ORF">SPSK_10485</name>
</gene>
<comment type="caution">
    <text evidence="1">The sequence shown here is derived from an EMBL/GenBank/DDBJ whole genome shotgun (WGS) entry which is preliminary data.</text>
</comment>
<sequence>MPSDLLAVGCWLLAAEGNGTDLELYLKWGLGLGAVLWTPAAAEGIAGSMAAAWQALQNMPSIGGLGTIHGQHAVEDV</sequence>